<evidence type="ECO:0000259" key="8">
    <source>
        <dbReference type="Pfam" id="PF02397"/>
    </source>
</evidence>
<evidence type="ECO:0000256" key="6">
    <source>
        <dbReference type="ARBA" id="ARBA00023136"/>
    </source>
</evidence>
<dbReference type="EMBL" id="WMZJ01000005">
    <property type="protein sequence ID" value="MTS54823.1"/>
    <property type="molecule type" value="Genomic_DNA"/>
</dbReference>
<evidence type="ECO:0000313" key="11">
    <source>
        <dbReference type="Proteomes" id="UP000285773"/>
    </source>
</evidence>
<dbReference type="Pfam" id="PF13727">
    <property type="entry name" value="CoA_binding_3"/>
    <property type="match status" value="1"/>
</dbReference>
<protein>
    <submittedName>
        <fullName evidence="9">Exopolysaccharide biosynthesis polyprenyl glycosylphosphotransferase</fullName>
    </submittedName>
    <submittedName>
        <fullName evidence="10">Sugar transferase</fullName>
    </submittedName>
</protein>
<name>A0A3R9HLN0_STRPA</name>
<reference evidence="9 12" key="2">
    <citation type="journal article" date="2019" name="Nat. Med.">
        <title>A library of human gut bacterial isolates paired with longitudinal multiomics data enables mechanistic microbiome research.</title>
        <authorList>
            <person name="Poyet M."/>
            <person name="Groussin M."/>
            <person name="Gibbons S.M."/>
            <person name="Avila-Pacheco J."/>
            <person name="Jiang X."/>
            <person name="Kearney S.M."/>
            <person name="Perrotta A.R."/>
            <person name="Berdy B."/>
            <person name="Zhao S."/>
            <person name="Lieberman T.D."/>
            <person name="Swanson P.K."/>
            <person name="Smith M."/>
            <person name="Roesemann S."/>
            <person name="Alexander J.E."/>
            <person name="Rich S.A."/>
            <person name="Livny J."/>
            <person name="Vlamakis H."/>
            <person name="Clish C."/>
            <person name="Bullock K."/>
            <person name="Deik A."/>
            <person name="Scott J."/>
            <person name="Pierce K.A."/>
            <person name="Xavier R.J."/>
            <person name="Alm E.J."/>
        </authorList>
    </citation>
    <scope>NUCLEOTIDE SEQUENCE [LARGE SCALE GENOMIC DNA]</scope>
    <source>
        <strain evidence="9 12">BIOML-A1</strain>
    </source>
</reference>
<dbReference type="EMBL" id="QSIO01000004">
    <property type="protein sequence ID" value="RHC93732.1"/>
    <property type="molecule type" value="Genomic_DNA"/>
</dbReference>
<comment type="similarity">
    <text evidence="2">Belongs to the bacterial sugar transferase family.</text>
</comment>
<comment type="caution">
    <text evidence="10">The sequence shown here is derived from an EMBL/GenBank/DDBJ whole genome shotgun (WGS) entry which is preliminary data.</text>
</comment>
<evidence type="ECO:0000256" key="2">
    <source>
        <dbReference type="ARBA" id="ARBA00006464"/>
    </source>
</evidence>
<feature type="transmembrane region" description="Helical" evidence="7">
    <location>
        <begin position="74"/>
        <end position="95"/>
    </location>
</feature>
<dbReference type="PANTHER" id="PTHR30576:SF10">
    <property type="entry name" value="SLL5057 PROTEIN"/>
    <property type="match status" value="1"/>
</dbReference>
<evidence type="ECO:0000256" key="3">
    <source>
        <dbReference type="ARBA" id="ARBA00022679"/>
    </source>
</evidence>
<evidence type="ECO:0000256" key="4">
    <source>
        <dbReference type="ARBA" id="ARBA00022692"/>
    </source>
</evidence>
<organism evidence="10 11">
    <name type="scientific">Streptococcus parasanguinis</name>
    <dbReference type="NCBI Taxonomy" id="1318"/>
    <lineage>
        <taxon>Bacteria</taxon>
        <taxon>Bacillati</taxon>
        <taxon>Bacillota</taxon>
        <taxon>Bacilli</taxon>
        <taxon>Lactobacillales</taxon>
        <taxon>Streptococcaceae</taxon>
        <taxon>Streptococcus</taxon>
    </lineage>
</organism>
<feature type="domain" description="Bacterial sugar transferase" evidence="8">
    <location>
        <begin position="265"/>
        <end position="452"/>
    </location>
</feature>
<gene>
    <name evidence="10" type="ORF">DW820_09110</name>
    <name evidence="9" type="ORF">GMC94_08140</name>
</gene>
<dbReference type="Proteomes" id="UP000285773">
    <property type="component" value="Unassembled WGS sequence"/>
</dbReference>
<feature type="transmembrane region" description="Helical" evidence="7">
    <location>
        <begin position="267"/>
        <end position="291"/>
    </location>
</feature>
<dbReference type="GO" id="GO:0016020">
    <property type="term" value="C:membrane"/>
    <property type="evidence" value="ECO:0007669"/>
    <property type="project" value="UniProtKB-SubCell"/>
</dbReference>
<dbReference type="Pfam" id="PF02397">
    <property type="entry name" value="Bac_transf"/>
    <property type="match status" value="1"/>
</dbReference>
<feature type="transmembrane region" description="Helical" evidence="7">
    <location>
        <begin position="43"/>
        <end position="62"/>
    </location>
</feature>
<dbReference type="InterPro" id="IPR017475">
    <property type="entry name" value="EPS_sugar_tfrase"/>
</dbReference>
<evidence type="ECO:0000256" key="5">
    <source>
        <dbReference type="ARBA" id="ARBA00022989"/>
    </source>
</evidence>
<evidence type="ECO:0000256" key="7">
    <source>
        <dbReference type="SAM" id="Phobius"/>
    </source>
</evidence>
<dbReference type="NCBIfam" id="TIGR03025">
    <property type="entry name" value="EPS_sugtrans"/>
    <property type="match status" value="1"/>
</dbReference>
<keyword evidence="6 7" id="KW-0472">Membrane</keyword>
<dbReference type="Proteomes" id="UP000441330">
    <property type="component" value="Unassembled WGS sequence"/>
</dbReference>
<accession>A0A3R9HLN0</accession>
<sequence length="458" mass="52583">MGEERIELEKLNIVLFQSLAVLFSAYIVSLFKDAEYTSQTIAILYLLHFVAFYISNIAYRFYSRGYLDELFQVLKYNVFFAVGITFTSFMLDGVFSISRRGMIYFFLFNTFSVYIMDLLLKRYRKSVSPRRKSSRKIFLITATSRMEKVFDILHSPSLYHGELIGVTVMDDTDFTHSGVRVVQPDQMMNFVTKEVVDEVFINLPSEDYNISDFVSEFESMGIDVSVNLNAFNFASLGNKRVREVGGLSVVTFSTNFYKPSHVFAKRLLDIAGALFGLLICGLVSIVLVPLIRKDGGPAFFVQKRVGKNGRYFNFYKFRSMRVDAEEIKKDLMAQNTMTGGMFKMENDPRVTPIGRFIRKTSLDELPQFYNVLIGDMSLVGTRPPTVDEYQDYTPAQKRRLSFKPGITGLWQVSGRSEITDFDEVVKLDVAYMDGWTIWRDIQILLKTVKVVLRKEGAK</sequence>
<evidence type="ECO:0000313" key="12">
    <source>
        <dbReference type="Proteomes" id="UP000441330"/>
    </source>
</evidence>
<dbReference type="PANTHER" id="PTHR30576">
    <property type="entry name" value="COLANIC BIOSYNTHESIS UDP-GLUCOSE LIPID CARRIER TRANSFERASE"/>
    <property type="match status" value="1"/>
</dbReference>
<dbReference type="GO" id="GO:0016780">
    <property type="term" value="F:phosphotransferase activity, for other substituted phosphate groups"/>
    <property type="evidence" value="ECO:0007669"/>
    <property type="project" value="TreeGrafter"/>
</dbReference>
<dbReference type="InterPro" id="IPR003362">
    <property type="entry name" value="Bact_transf"/>
</dbReference>
<dbReference type="AlphaFoldDB" id="A0A3R9HLN0"/>
<keyword evidence="3 10" id="KW-0808">Transferase</keyword>
<comment type="subcellular location">
    <subcellularLocation>
        <location evidence="1">Membrane</location>
        <topology evidence="1">Multi-pass membrane protein</topology>
    </subcellularLocation>
</comment>
<keyword evidence="5 7" id="KW-1133">Transmembrane helix</keyword>
<evidence type="ECO:0000313" key="9">
    <source>
        <dbReference type="EMBL" id="MTS54823.1"/>
    </source>
</evidence>
<dbReference type="RefSeq" id="WP_049492609.1">
    <property type="nucleotide sequence ID" value="NZ_JAHDAE010000020.1"/>
</dbReference>
<feature type="transmembrane region" description="Helical" evidence="7">
    <location>
        <begin position="101"/>
        <end position="120"/>
    </location>
</feature>
<reference evidence="10 11" key="1">
    <citation type="submission" date="2018-08" db="EMBL/GenBank/DDBJ databases">
        <title>A genome reference for cultivated species of the human gut microbiota.</title>
        <authorList>
            <person name="Zou Y."/>
            <person name="Xue W."/>
            <person name="Luo G."/>
        </authorList>
    </citation>
    <scope>NUCLEOTIDE SEQUENCE [LARGE SCALE GENOMIC DNA]</scope>
    <source>
        <strain evidence="10 11">AM33-3BH</strain>
    </source>
</reference>
<keyword evidence="4 7" id="KW-0812">Transmembrane</keyword>
<evidence type="ECO:0000256" key="1">
    <source>
        <dbReference type="ARBA" id="ARBA00004141"/>
    </source>
</evidence>
<feature type="transmembrane region" description="Helical" evidence="7">
    <location>
        <begin position="12"/>
        <end position="31"/>
    </location>
</feature>
<evidence type="ECO:0000313" key="10">
    <source>
        <dbReference type="EMBL" id="RHC93732.1"/>
    </source>
</evidence>
<proteinExistence type="inferred from homology"/>